<dbReference type="PANTHER" id="PTHR36558:SF1">
    <property type="entry name" value="RESTRICTION ENDONUCLEASE DOMAIN-CONTAINING PROTEIN-RELATED"/>
    <property type="match status" value="1"/>
</dbReference>
<dbReference type="PANTHER" id="PTHR36558">
    <property type="entry name" value="GLR1098 PROTEIN"/>
    <property type="match status" value="1"/>
</dbReference>
<keyword evidence="3" id="KW-1185">Reference proteome</keyword>
<gene>
    <name evidence="2" type="ORF">HUK38_06950</name>
</gene>
<dbReference type="InterPro" id="IPR011335">
    <property type="entry name" value="Restrct_endonuc-II-like"/>
</dbReference>
<sequence length="189" mass="21772">MPQLANTSERFNYGDYCQWPADERWELIDGQAFAMTAPSRLHQAFVVELTRQIANALQNHPCRVYVAPFDVRLPKYDESDDRIDTVAQPDLAIICDRNKLDDKGCRGAPDWVIEILSPSSAAHDQIHKLALYERHGVREYWLLHPIDRILMIYLLGEDRRFGKPTVCELIQPTAVTVIDGLNIQWPEML</sequence>
<feature type="domain" description="Putative restriction endonuclease" evidence="1">
    <location>
        <begin position="15"/>
        <end position="158"/>
    </location>
</feature>
<evidence type="ECO:0000313" key="3">
    <source>
        <dbReference type="Proteomes" id="UP000548632"/>
    </source>
</evidence>
<accession>A0A839HFP9</accession>
<dbReference type="Gene3D" id="3.90.1570.10">
    <property type="entry name" value="tt1808, chain A"/>
    <property type="match status" value="1"/>
</dbReference>
<dbReference type="EMBL" id="JABVCQ010000012">
    <property type="protein sequence ID" value="MBB1125967.1"/>
    <property type="molecule type" value="Genomic_DNA"/>
</dbReference>
<dbReference type="Pfam" id="PF05685">
    <property type="entry name" value="Uma2"/>
    <property type="match status" value="1"/>
</dbReference>
<keyword evidence="2" id="KW-0378">Hydrolase</keyword>
<dbReference type="SUPFAM" id="SSF52980">
    <property type="entry name" value="Restriction endonuclease-like"/>
    <property type="match status" value="1"/>
</dbReference>
<comment type="caution">
    <text evidence="2">The sequence shown here is derived from an EMBL/GenBank/DDBJ whole genome shotgun (WGS) entry which is preliminary data.</text>
</comment>
<dbReference type="CDD" id="cd06260">
    <property type="entry name" value="DUF820-like"/>
    <property type="match status" value="1"/>
</dbReference>
<dbReference type="Proteomes" id="UP000548632">
    <property type="component" value="Unassembled WGS sequence"/>
</dbReference>
<dbReference type="GO" id="GO:0004519">
    <property type="term" value="F:endonuclease activity"/>
    <property type="evidence" value="ECO:0007669"/>
    <property type="project" value="UniProtKB-KW"/>
</dbReference>
<evidence type="ECO:0000313" key="2">
    <source>
        <dbReference type="EMBL" id="MBB1125967.1"/>
    </source>
</evidence>
<organism evidence="2 3">
    <name type="scientific">Thiospirillum jenense</name>
    <dbReference type="NCBI Taxonomy" id="1653858"/>
    <lineage>
        <taxon>Bacteria</taxon>
        <taxon>Pseudomonadati</taxon>
        <taxon>Pseudomonadota</taxon>
        <taxon>Gammaproteobacteria</taxon>
        <taxon>Chromatiales</taxon>
        <taxon>Chromatiaceae</taxon>
        <taxon>Thiospirillum</taxon>
    </lineage>
</organism>
<keyword evidence="2" id="KW-0540">Nuclease</keyword>
<dbReference type="InterPro" id="IPR008538">
    <property type="entry name" value="Uma2"/>
</dbReference>
<reference evidence="2 3" key="1">
    <citation type="journal article" date="2020" name="Arch. Microbiol.">
        <title>The genome sequence of the giant phototrophic gammaproteobacterium Thiospirillum jenense gives insight into its physiological properties and phylogenetic relationships.</title>
        <authorList>
            <person name="Imhoff J.F."/>
            <person name="Meyer T.E."/>
            <person name="Kyndt J.A."/>
        </authorList>
    </citation>
    <scope>NUCLEOTIDE SEQUENCE [LARGE SCALE GENOMIC DNA]</scope>
    <source>
        <strain evidence="2 3">DSM 216</strain>
    </source>
</reference>
<name>A0A839HFP9_9GAMM</name>
<proteinExistence type="predicted"/>
<dbReference type="AlphaFoldDB" id="A0A839HFP9"/>
<protein>
    <submittedName>
        <fullName evidence="2">Uma2 family endonuclease</fullName>
    </submittedName>
</protein>
<keyword evidence="2" id="KW-0255">Endonuclease</keyword>
<evidence type="ECO:0000259" key="1">
    <source>
        <dbReference type="Pfam" id="PF05685"/>
    </source>
</evidence>
<dbReference type="InterPro" id="IPR012296">
    <property type="entry name" value="Nuclease_put_TT1808"/>
</dbReference>